<dbReference type="RefSeq" id="WP_171046048.1">
    <property type="nucleotide sequence ID" value="NZ_JAFBWU010000005.1"/>
</dbReference>
<dbReference type="EMBL" id="JAFBXF010000005">
    <property type="protein sequence ID" value="MBM2417356.1"/>
    <property type="molecule type" value="Genomic_DNA"/>
</dbReference>
<proteinExistence type="predicted"/>
<sequence>MSRTSKFIASVVATSKEDMPALPFQRGAARKAMFARIKAEKADQLARKRA</sequence>
<evidence type="ECO:0000313" key="3">
    <source>
        <dbReference type="Proteomes" id="UP000755667"/>
    </source>
</evidence>
<name>A0A9Q2S4R1_9RHOB</name>
<dbReference type="AlphaFoldDB" id="A0A9Q2S4R1"/>
<dbReference type="Proteomes" id="UP000809440">
    <property type="component" value="Unassembled WGS sequence"/>
</dbReference>
<dbReference type="EMBL" id="JAFBXE010000005">
    <property type="protein sequence ID" value="MBM2412407.1"/>
    <property type="molecule type" value="Genomic_DNA"/>
</dbReference>
<evidence type="ECO:0000313" key="1">
    <source>
        <dbReference type="EMBL" id="MBM2412407.1"/>
    </source>
</evidence>
<reference evidence="1 4" key="1">
    <citation type="submission" date="2021-01" db="EMBL/GenBank/DDBJ databases">
        <title>Diatom-associated Roseobacters Show Island Model of Population Structure.</title>
        <authorList>
            <person name="Qu L."/>
            <person name="Feng X."/>
            <person name="Chen Y."/>
            <person name="Li L."/>
            <person name="Wang X."/>
            <person name="Hu Z."/>
            <person name="Wang H."/>
            <person name="Luo H."/>
        </authorList>
    </citation>
    <scope>NUCLEOTIDE SEQUENCE</scope>
    <source>
        <strain evidence="2 4">CC28-63</strain>
        <strain evidence="1">CC28-69</strain>
    </source>
</reference>
<evidence type="ECO:0000313" key="4">
    <source>
        <dbReference type="Proteomes" id="UP000809440"/>
    </source>
</evidence>
<keyword evidence="4" id="KW-1185">Reference proteome</keyword>
<accession>A0A9Q2S4R1</accession>
<gene>
    <name evidence="1" type="ORF">JQX41_08865</name>
    <name evidence="2" type="ORF">JQX48_10270</name>
</gene>
<protein>
    <submittedName>
        <fullName evidence="1">Uncharacterized protein</fullName>
    </submittedName>
</protein>
<evidence type="ECO:0000313" key="2">
    <source>
        <dbReference type="EMBL" id="MBM2417356.1"/>
    </source>
</evidence>
<dbReference type="Proteomes" id="UP000755667">
    <property type="component" value="Unassembled WGS sequence"/>
</dbReference>
<organism evidence="1 3">
    <name type="scientific">Marivita cryptomonadis</name>
    <dbReference type="NCBI Taxonomy" id="505252"/>
    <lineage>
        <taxon>Bacteria</taxon>
        <taxon>Pseudomonadati</taxon>
        <taxon>Pseudomonadota</taxon>
        <taxon>Alphaproteobacteria</taxon>
        <taxon>Rhodobacterales</taxon>
        <taxon>Roseobacteraceae</taxon>
        <taxon>Marivita</taxon>
    </lineage>
</organism>
<dbReference type="GeneID" id="62643582"/>
<comment type="caution">
    <text evidence="1">The sequence shown here is derived from an EMBL/GenBank/DDBJ whole genome shotgun (WGS) entry which is preliminary data.</text>
</comment>